<comment type="caution">
    <text evidence="2">The sequence shown here is derived from an EMBL/GenBank/DDBJ whole genome shotgun (WGS) entry which is preliminary data.</text>
</comment>
<proteinExistence type="predicted"/>
<name>A0ABT7SYJ2_9ALTE</name>
<evidence type="ECO:0000313" key="2">
    <source>
        <dbReference type="EMBL" id="MDM7861258.1"/>
    </source>
</evidence>
<evidence type="ECO:0000256" key="1">
    <source>
        <dbReference type="SAM" id="SignalP"/>
    </source>
</evidence>
<protein>
    <submittedName>
        <fullName evidence="2">Uncharacterized protein</fullName>
    </submittedName>
</protein>
<sequence length="215" mass="23912">MQRFMLITSFLFSGFCLAIDESQEPPLEYILEIDGHSQALQLGETVSISGSYDNPKVKLNASATRAFSYGSVYFEYPASFVWKADIDGINDRSWVLSGNDCKISYYILPDEITIEEFAKAVAAEFGEGATRITDIQRSLGENNYKGKLLFVKIADVNINLEMYSLQTGDISRLLVFQDSPSEHRAISQETENALKLIAESFVDLGPMGVSEKESS</sequence>
<reference evidence="2 3" key="1">
    <citation type="submission" date="2023-06" db="EMBL/GenBank/DDBJ databases">
        <title>Alteromonas sp. ASW11-36 isolated from intertidal sand.</title>
        <authorList>
            <person name="Li Y."/>
        </authorList>
    </citation>
    <scope>NUCLEOTIDE SEQUENCE [LARGE SCALE GENOMIC DNA]</scope>
    <source>
        <strain evidence="2 3">ASW11-36</strain>
    </source>
</reference>
<keyword evidence="1" id="KW-0732">Signal</keyword>
<organism evidence="2 3">
    <name type="scientific">Alteromonas arenosi</name>
    <dbReference type="NCBI Taxonomy" id="3055817"/>
    <lineage>
        <taxon>Bacteria</taxon>
        <taxon>Pseudomonadati</taxon>
        <taxon>Pseudomonadota</taxon>
        <taxon>Gammaproteobacteria</taxon>
        <taxon>Alteromonadales</taxon>
        <taxon>Alteromonadaceae</taxon>
        <taxon>Alteromonas/Salinimonas group</taxon>
        <taxon>Alteromonas</taxon>
    </lineage>
</organism>
<dbReference type="Proteomes" id="UP001234343">
    <property type="component" value="Unassembled WGS sequence"/>
</dbReference>
<keyword evidence="3" id="KW-1185">Reference proteome</keyword>
<dbReference type="EMBL" id="JAUCBP010000008">
    <property type="protein sequence ID" value="MDM7861258.1"/>
    <property type="molecule type" value="Genomic_DNA"/>
</dbReference>
<feature type="signal peptide" evidence="1">
    <location>
        <begin position="1"/>
        <end position="18"/>
    </location>
</feature>
<feature type="chain" id="PRO_5046194147" evidence="1">
    <location>
        <begin position="19"/>
        <end position="215"/>
    </location>
</feature>
<gene>
    <name evidence="2" type="ORF">QTP81_11695</name>
</gene>
<dbReference type="RefSeq" id="WP_289365696.1">
    <property type="nucleotide sequence ID" value="NZ_JAUCBP010000008.1"/>
</dbReference>
<accession>A0ABT7SYJ2</accession>
<evidence type="ECO:0000313" key="3">
    <source>
        <dbReference type="Proteomes" id="UP001234343"/>
    </source>
</evidence>